<feature type="binding site" evidence="12">
    <location>
        <position position="199"/>
    </location>
    <ligand>
        <name>FAD</name>
        <dbReference type="ChEBI" id="CHEBI:57692"/>
    </ligand>
</feature>
<dbReference type="EMBL" id="LIAE01010329">
    <property type="protein sequence ID" value="PAV63136.1"/>
    <property type="molecule type" value="Genomic_DNA"/>
</dbReference>
<evidence type="ECO:0000313" key="16">
    <source>
        <dbReference type="EMBL" id="PAV63136.1"/>
    </source>
</evidence>
<dbReference type="PRINTS" id="PR00406">
    <property type="entry name" value="CYTB5RDTASE"/>
</dbReference>
<dbReference type="GO" id="GO:0016126">
    <property type="term" value="P:sterol biosynthetic process"/>
    <property type="evidence" value="ECO:0007669"/>
    <property type="project" value="UniProtKB-KW"/>
</dbReference>
<proteinExistence type="inferred from homology"/>
<comment type="similarity">
    <text evidence="2 13">Belongs to the flavoprotein pyridine nucleotide cytochrome reductase family.</text>
</comment>
<keyword evidence="3" id="KW-0444">Lipid biosynthesis</keyword>
<evidence type="ECO:0000256" key="13">
    <source>
        <dbReference type="RuleBase" id="RU361226"/>
    </source>
</evidence>
<dbReference type="Gene3D" id="3.40.50.80">
    <property type="entry name" value="Nucleotide-binding domain of ferredoxin-NADP reductase (FNR) module"/>
    <property type="match status" value="1"/>
</dbReference>
<comment type="catalytic activity">
    <reaction evidence="13">
        <text>2 Fe(III)-[cytochrome b5] + NADH = 2 Fe(II)-[cytochrome b5] + NAD(+) + H(+)</text>
        <dbReference type="Rhea" id="RHEA:46680"/>
        <dbReference type="Rhea" id="RHEA-COMP:10438"/>
        <dbReference type="Rhea" id="RHEA-COMP:10439"/>
        <dbReference type="ChEBI" id="CHEBI:15378"/>
        <dbReference type="ChEBI" id="CHEBI:29033"/>
        <dbReference type="ChEBI" id="CHEBI:29034"/>
        <dbReference type="ChEBI" id="CHEBI:57540"/>
        <dbReference type="ChEBI" id="CHEBI:57945"/>
        <dbReference type="EC" id="1.6.2.2"/>
    </reaction>
</comment>
<dbReference type="GO" id="GO:0071949">
    <property type="term" value="F:FAD binding"/>
    <property type="evidence" value="ECO:0007669"/>
    <property type="project" value="TreeGrafter"/>
</dbReference>
<keyword evidence="9 13" id="KW-0520">NAD</keyword>
<evidence type="ECO:0000256" key="10">
    <source>
        <dbReference type="ARBA" id="ARBA00023166"/>
    </source>
</evidence>
<feature type="binding site" evidence="12">
    <location>
        <position position="125"/>
    </location>
    <ligand>
        <name>FAD</name>
        <dbReference type="ChEBI" id="CHEBI:57692"/>
    </ligand>
</feature>
<evidence type="ECO:0000256" key="11">
    <source>
        <dbReference type="ARBA" id="ARBA00023221"/>
    </source>
</evidence>
<evidence type="ECO:0000256" key="2">
    <source>
        <dbReference type="ARBA" id="ARBA00006105"/>
    </source>
</evidence>
<dbReference type="OrthoDB" id="432685at2759"/>
<evidence type="ECO:0000256" key="6">
    <source>
        <dbReference type="ARBA" id="ARBA00022955"/>
    </source>
</evidence>
<feature type="binding site" evidence="12">
    <location>
        <position position="140"/>
    </location>
    <ligand>
        <name>FAD</name>
        <dbReference type="ChEBI" id="CHEBI:57692"/>
    </ligand>
</feature>
<gene>
    <name evidence="16" type="ORF">WR25_12393</name>
</gene>
<dbReference type="InterPro" id="IPR008333">
    <property type="entry name" value="Cbr1-like_FAD-bd_dom"/>
</dbReference>
<feature type="binding site" evidence="12">
    <location>
        <position position="141"/>
    </location>
    <ligand>
        <name>FAD</name>
        <dbReference type="ChEBI" id="CHEBI:57692"/>
    </ligand>
</feature>
<protein>
    <recommendedName>
        <fullName evidence="13">NADH-cytochrome b5 reductase</fullName>
        <ecNumber evidence="13">1.6.2.2</ecNumber>
    </recommendedName>
</protein>
<dbReference type="InterPro" id="IPR017927">
    <property type="entry name" value="FAD-bd_FR_type"/>
</dbReference>
<dbReference type="Proteomes" id="UP000218231">
    <property type="component" value="Unassembled WGS sequence"/>
</dbReference>
<dbReference type="Pfam" id="PF00970">
    <property type="entry name" value="FAD_binding_6"/>
    <property type="match status" value="1"/>
</dbReference>
<dbReference type="PANTHER" id="PTHR19370">
    <property type="entry name" value="NADH-CYTOCHROME B5 REDUCTASE"/>
    <property type="match status" value="1"/>
</dbReference>
<evidence type="ECO:0000256" key="7">
    <source>
        <dbReference type="ARBA" id="ARBA00023002"/>
    </source>
</evidence>
<dbReference type="InterPro" id="IPR039261">
    <property type="entry name" value="FNR_nucleotide-bd"/>
</dbReference>
<accession>A0A2A2JMW1</accession>
<dbReference type="InterPro" id="IPR001709">
    <property type="entry name" value="Flavoprot_Pyr_Nucl_cyt_Rdtase"/>
</dbReference>
<evidence type="ECO:0000256" key="4">
    <source>
        <dbReference type="ARBA" id="ARBA00022630"/>
    </source>
</evidence>
<dbReference type="AlphaFoldDB" id="A0A2A2JMW1"/>
<keyword evidence="4 12" id="KW-0285">Flavoprotein</keyword>
<dbReference type="GO" id="GO:0005739">
    <property type="term" value="C:mitochondrion"/>
    <property type="evidence" value="ECO:0007669"/>
    <property type="project" value="TreeGrafter"/>
</dbReference>
<keyword evidence="6" id="KW-0443">Lipid metabolism</keyword>
<feature type="binding site" evidence="12">
    <location>
        <position position="107"/>
    </location>
    <ligand>
        <name>FAD</name>
        <dbReference type="ChEBI" id="CHEBI:57692"/>
    </ligand>
</feature>
<dbReference type="STRING" id="2018661.A0A2A2JMW1"/>
<feature type="transmembrane region" description="Helical" evidence="14">
    <location>
        <begin position="6"/>
        <end position="25"/>
    </location>
</feature>
<dbReference type="GO" id="GO:0090524">
    <property type="term" value="F:cytochrome-b5 reductase activity, acting on NADH"/>
    <property type="evidence" value="ECO:0007669"/>
    <property type="project" value="UniProtKB-EC"/>
</dbReference>
<evidence type="ECO:0000256" key="5">
    <source>
        <dbReference type="ARBA" id="ARBA00022827"/>
    </source>
</evidence>
<name>A0A2A2JMW1_9BILA</name>
<evidence type="ECO:0000256" key="12">
    <source>
        <dbReference type="PIRSR" id="PIRSR601834-1"/>
    </source>
</evidence>
<sequence>MTETSTLVVTGAVVVVGSIAVYYLFKCRRQGICPFSMCSFEKNSSKPITLVDENTKYALPLMEKKIVSHDTRKFRFKLPSPQHVLGLPIGQHIYLSAMINGKLVVRPYTPISSDDDQGYVELMIKVYFRDTNPKFPEGGKMTQHLESLQIGDTIDFRGPSGLITYNGHGHFGVKPDKKSPHKPMHFKKLSMIAGGSGITPMLQIISAILKNPEDKTKMKLLYANQTEADILLREELDELAQKHSDRFNVWYTIDRPFDGWKYSSGFINDNMIKDTLHDPSSDHCVLMCGPPPMINFACTPNLDKLAYDPANRLTF</sequence>
<feature type="binding site" evidence="12">
    <location>
        <position position="128"/>
    </location>
    <ligand>
        <name>FAD</name>
        <dbReference type="ChEBI" id="CHEBI:57692"/>
    </ligand>
</feature>
<evidence type="ECO:0000313" key="17">
    <source>
        <dbReference type="Proteomes" id="UP000218231"/>
    </source>
</evidence>
<dbReference type="Pfam" id="PF00175">
    <property type="entry name" value="NAD_binding_1"/>
    <property type="match status" value="1"/>
</dbReference>
<feature type="domain" description="FAD-binding FR-type" evidence="15">
    <location>
        <begin position="54"/>
        <end position="166"/>
    </location>
</feature>
<dbReference type="SUPFAM" id="SSF52343">
    <property type="entry name" value="Ferredoxin reductase-like, C-terminal NADP-linked domain"/>
    <property type="match status" value="1"/>
</dbReference>
<dbReference type="Gene3D" id="2.40.30.10">
    <property type="entry name" value="Translation factors"/>
    <property type="match status" value="1"/>
</dbReference>
<dbReference type="SUPFAM" id="SSF63380">
    <property type="entry name" value="Riboflavin synthase domain-like"/>
    <property type="match status" value="1"/>
</dbReference>
<feature type="binding site" evidence="12">
    <location>
        <position position="108"/>
    </location>
    <ligand>
        <name>FAD</name>
        <dbReference type="ChEBI" id="CHEBI:57692"/>
    </ligand>
</feature>
<organism evidence="16 17">
    <name type="scientific">Diploscapter pachys</name>
    <dbReference type="NCBI Taxonomy" id="2018661"/>
    <lineage>
        <taxon>Eukaryota</taxon>
        <taxon>Metazoa</taxon>
        <taxon>Ecdysozoa</taxon>
        <taxon>Nematoda</taxon>
        <taxon>Chromadorea</taxon>
        <taxon>Rhabditida</taxon>
        <taxon>Rhabditina</taxon>
        <taxon>Rhabditomorpha</taxon>
        <taxon>Rhabditoidea</taxon>
        <taxon>Rhabditidae</taxon>
        <taxon>Diploscapter</taxon>
    </lineage>
</organism>
<keyword evidence="6" id="KW-0752">Steroid biosynthesis</keyword>
<keyword evidence="7 13" id="KW-0560">Oxidoreductase</keyword>
<evidence type="ECO:0000256" key="1">
    <source>
        <dbReference type="ARBA" id="ARBA00001974"/>
    </source>
</evidence>
<keyword evidence="10" id="KW-1207">Sterol metabolism</keyword>
<keyword evidence="14" id="KW-0812">Transmembrane</keyword>
<dbReference type="PRINTS" id="PR00371">
    <property type="entry name" value="FPNCR"/>
</dbReference>
<evidence type="ECO:0000259" key="15">
    <source>
        <dbReference type="PROSITE" id="PS51384"/>
    </source>
</evidence>
<keyword evidence="8" id="KW-0756">Sterol biosynthesis</keyword>
<dbReference type="EC" id="1.6.2.2" evidence="13"/>
<dbReference type="PROSITE" id="PS51384">
    <property type="entry name" value="FAD_FR"/>
    <property type="match status" value="1"/>
</dbReference>
<dbReference type="InterPro" id="IPR017938">
    <property type="entry name" value="Riboflavin_synthase-like_b-brl"/>
</dbReference>
<feature type="binding site" evidence="12">
    <location>
        <position position="106"/>
    </location>
    <ligand>
        <name>FAD</name>
        <dbReference type="ChEBI" id="CHEBI:57692"/>
    </ligand>
</feature>
<keyword evidence="5 12" id="KW-0274">FAD</keyword>
<reference evidence="16 17" key="1">
    <citation type="journal article" date="2017" name="Curr. Biol.">
        <title>Genome architecture and evolution of a unichromosomal asexual nematode.</title>
        <authorList>
            <person name="Fradin H."/>
            <person name="Zegar C."/>
            <person name="Gutwein M."/>
            <person name="Lucas J."/>
            <person name="Kovtun M."/>
            <person name="Corcoran D."/>
            <person name="Baugh L.R."/>
            <person name="Kiontke K."/>
            <person name="Gunsalus K."/>
            <person name="Fitch D.H."/>
            <person name="Piano F."/>
        </authorList>
    </citation>
    <scope>NUCLEOTIDE SEQUENCE [LARGE SCALE GENOMIC DNA]</scope>
    <source>
        <strain evidence="16">PF1309</strain>
    </source>
</reference>
<comment type="cofactor">
    <cofactor evidence="1 12 13">
        <name>FAD</name>
        <dbReference type="ChEBI" id="CHEBI:57692"/>
    </cofactor>
</comment>
<dbReference type="CDD" id="cd06183">
    <property type="entry name" value="cyt_b5_reduct_like"/>
    <property type="match status" value="1"/>
</dbReference>
<keyword evidence="14" id="KW-0472">Membrane</keyword>
<dbReference type="FunFam" id="3.40.50.80:FF:000005">
    <property type="entry name" value="NADH-cytochrome b5 reductase"/>
    <property type="match status" value="1"/>
</dbReference>
<keyword evidence="14" id="KW-1133">Transmembrane helix</keyword>
<evidence type="ECO:0000256" key="9">
    <source>
        <dbReference type="ARBA" id="ARBA00023027"/>
    </source>
</evidence>
<dbReference type="InterPro" id="IPR001433">
    <property type="entry name" value="OxRdtase_FAD/NAD-bd"/>
</dbReference>
<dbReference type="FunFam" id="2.40.30.10:FF:000021">
    <property type="entry name" value="NADH-cytochrome b5 reductase"/>
    <property type="match status" value="1"/>
</dbReference>
<keyword evidence="11" id="KW-0753">Steroid metabolism</keyword>
<evidence type="ECO:0000256" key="3">
    <source>
        <dbReference type="ARBA" id="ARBA00022516"/>
    </source>
</evidence>
<keyword evidence="17" id="KW-1185">Reference proteome</keyword>
<evidence type="ECO:0000256" key="14">
    <source>
        <dbReference type="SAM" id="Phobius"/>
    </source>
</evidence>
<dbReference type="InterPro" id="IPR001834">
    <property type="entry name" value="CBR-like"/>
</dbReference>
<comment type="caution">
    <text evidence="16">The sequence shown here is derived from an EMBL/GenBank/DDBJ whole genome shotgun (WGS) entry which is preliminary data.</text>
</comment>
<dbReference type="PANTHER" id="PTHR19370:SF185">
    <property type="entry name" value="NADH-CYTOCHROME B5 REDUCTASE"/>
    <property type="match status" value="1"/>
</dbReference>
<evidence type="ECO:0000256" key="8">
    <source>
        <dbReference type="ARBA" id="ARBA00023011"/>
    </source>
</evidence>